<evidence type="ECO:0000313" key="2">
    <source>
        <dbReference type="Proteomes" id="UP000199632"/>
    </source>
</evidence>
<dbReference type="EMBL" id="FNQB01000003">
    <property type="protein sequence ID" value="SDZ42615.1"/>
    <property type="molecule type" value="Genomic_DNA"/>
</dbReference>
<name>A0A1H3SYN3_9ACTN</name>
<sequence length="145" mass="16405">MTPERRMIMVLGGIGDWDFLPDFREDRLCYAGKDVLYLMSESQWSHDAVVVLESWTGEPPPDTDAEAVEETTISFTDGRAYLTMMGVPIEGDVLPLPGPGTYRVRVAASGRAELVRRHAEVSPPLWLTGVERFRVSFWLDPMFRN</sequence>
<evidence type="ECO:0008006" key="3">
    <source>
        <dbReference type="Google" id="ProtNLM"/>
    </source>
</evidence>
<gene>
    <name evidence="1" type="ORF">SAMN05421684_4892</name>
</gene>
<dbReference type="AlphaFoldDB" id="A0A1H3SYN3"/>
<evidence type="ECO:0000313" key="1">
    <source>
        <dbReference type="EMBL" id="SDZ42615.1"/>
    </source>
</evidence>
<keyword evidence="2" id="KW-1185">Reference proteome</keyword>
<protein>
    <recommendedName>
        <fullName evidence="3">Immunity protein 21</fullName>
    </recommendedName>
</protein>
<dbReference type="OrthoDB" id="4485313at2"/>
<proteinExistence type="predicted"/>
<dbReference type="Proteomes" id="UP000199632">
    <property type="component" value="Unassembled WGS sequence"/>
</dbReference>
<dbReference type="STRING" id="137265.SAMN05421684_4892"/>
<reference evidence="2" key="1">
    <citation type="submission" date="2016-10" db="EMBL/GenBank/DDBJ databases">
        <authorList>
            <person name="Varghese N."/>
            <person name="Submissions S."/>
        </authorList>
    </citation>
    <scope>NUCLEOTIDE SEQUENCE [LARGE SCALE GENOMIC DNA]</scope>
    <source>
        <strain evidence="2">DSM 44718</strain>
    </source>
</reference>
<organism evidence="1 2">
    <name type="scientific">Asanoa ishikariensis</name>
    <dbReference type="NCBI Taxonomy" id="137265"/>
    <lineage>
        <taxon>Bacteria</taxon>
        <taxon>Bacillati</taxon>
        <taxon>Actinomycetota</taxon>
        <taxon>Actinomycetes</taxon>
        <taxon>Micromonosporales</taxon>
        <taxon>Micromonosporaceae</taxon>
        <taxon>Asanoa</taxon>
    </lineage>
</organism>
<accession>A0A1H3SYN3</accession>
<dbReference type="RefSeq" id="WP_143049856.1">
    <property type="nucleotide sequence ID" value="NZ_BOND01000005.1"/>
</dbReference>